<dbReference type="SUPFAM" id="SSF48371">
    <property type="entry name" value="ARM repeat"/>
    <property type="match status" value="1"/>
</dbReference>
<dbReference type="RefSeq" id="XP_025596190.1">
    <property type="nucleotide sequence ID" value="XM_025744363.1"/>
</dbReference>
<dbReference type="GO" id="GO:0009306">
    <property type="term" value="P:protein secretion"/>
    <property type="evidence" value="ECO:0007669"/>
    <property type="project" value="TreeGrafter"/>
</dbReference>
<organism evidence="6 7">
    <name type="scientific">Tilletiopsis washingtonensis</name>
    <dbReference type="NCBI Taxonomy" id="58919"/>
    <lineage>
        <taxon>Eukaryota</taxon>
        <taxon>Fungi</taxon>
        <taxon>Dikarya</taxon>
        <taxon>Basidiomycota</taxon>
        <taxon>Ustilaginomycotina</taxon>
        <taxon>Exobasidiomycetes</taxon>
        <taxon>Entylomatales</taxon>
        <taxon>Entylomatales incertae sedis</taxon>
        <taxon>Tilletiopsis</taxon>
    </lineage>
</organism>
<proteinExistence type="inferred from homology"/>
<dbReference type="Pfam" id="PF10363">
    <property type="entry name" value="RTP1_C1"/>
    <property type="match status" value="1"/>
</dbReference>
<dbReference type="InterPro" id="IPR016024">
    <property type="entry name" value="ARM-type_fold"/>
</dbReference>
<sequence length="1391" mass="146247">MATPAQAAHRSAPPIPGLVLLPDLLPAALSGALLDDVAAAQYFDASAGRDQVMLFARAGAALPQWAAHMLESVAELCRERLEPELWTLLFDAAPLDGRTDGAGREPLGVQTPGAGAGPSSSVKARQLILNLYAPGTGISAHIDLPARFSDGILALSLGSGCAMDFRRGSEQRALWLPPNSALVLSGEARWEWSHGIAARAGDWVCDASGEDDDDLWGSDEEEEQLRERLLARRLTAAQALLDGQGVSISSAADASASEATAQLALRLLSALHASLQAFEASRATTSTAGSSKRAAEAFAPPPALGALDLKALHTVVALVVAWKIALVTRRYDAAMATLRGAPAANSASRFTELPDPGVARAALRAARDQLSSLLRDVSPLLPPAMLARPTDASASAPARPQPMNDVSSAFVRSAIPALLGTYLRLGCGPLCVEKGELREAQARAEAAAAERDMVAILRNLSTRSALTALSGSTALPATQTSSARIPVAAVPPFVRTATARLTSAQLLRTDGVRALLEASLGSADGSDEDASAQAGGRGNAGLKALERVALLLTTPPAGMPSEVFLEVVLPQLLTCLSTVPPQTPSEEAMIATLVTARQAQACVLALQRLPTALLHKTMRQHAYRVFEPAEELTSGSIVASPAQVLCAVSLLKSIIDYAPPDPAFICTVLRPVLPQLFVLHAFTASAAAGKHRVRNADALDAAKATRELLGTWLRLAEADEAAAFLSDGRDSLLRRARAGIGEPGAEEGAAEQCYWAAGPAVQFGPLRKPTADLSSALASLTLSRDAIFSQAEGDDDDRREELPSAELLAMMGLRPDPAVIVQLLQSARRTDVAAQLLPKLLHAYTAGEARSAADGDGPGSTRLVLLLQLIVLLIDAFQEDLLKSKPRDVLIFVDFALGEPVADALKEEAEKEKKPLITPMDGGDSLLSAPEGESLFRAAATTDDGTQRSEQAGEGSEELLVTALNLLLALLEGQPDMSLSSAPLLKVIDAKIASHVRHSSSDVRALAREARLVLTARASQELSGSNEAIGSGDPLVAGRKKGRETYQEALRLLQDPIVPVRAHGLILLSQLVAAGDGSGPRPSTPSCGLMDPALEPAVLDIFIQAVQNDESFLYLNAVKGLASLANSGGRRMLRRLVSTYVGDLRGAAMQQTELDMRLRVGEALLQVVQRQSQALAQYLPDVLAPLLAALRDVKVPTTLRSSVIALLGTLVEAVPLDLAAQGHSAELASAMLDLLALEIVTRKPAVRPRERDGSDSDDEAPVEPAATSTDTKLPQLRRGAMLLLALLVRGTRHQIEAQLEQRASAEDDAANGGGRLAGLRLPGGGALPALDGGRARSVVQPTPLLLPARLVEQAHTVAQFAASRDIDPLLQHQANDLREECELLRVAHASL</sequence>
<dbReference type="InterPro" id="IPR057407">
    <property type="entry name" value="HEAT_TANGO6"/>
</dbReference>
<name>A0A316Z300_9BASI</name>
<evidence type="ECO:0000313" key="7">
    <source>
        <dbReference type="Proteomes" id="UP000245946"/>
    </source>
</evidence>
<feature type="domain" description="RNA polymerase II assembly factor Rtp1 C-terminal" evidence="3">
    <location>
        <begin position="1046"/>
        <end position="1173"/>
    </location>
</feature>
<comment type="similarity">
    <text evidence="1">Belongs to the Tango6 family.</text>
</comment>
<evidence type="ECO:0000256" key="1">
    <source>
        <dbReference type="ARBA" id="ARBA00005724"/>
    </source>
</evidence>
<evidence type="ECO:0000313" key="6">
    <source>
        <dbReference type="EMBL" id="PWN95911.1"/>
    </source>
</evidence>
<gene>
    <name evidence="6" type="ORF">FA09DRAFT_340846</name>
</gene>
<dbReference type="STRING" id="58919.A0A316Z300"/>
<accession>A0A316Z300</accession>
<dbReference type="EMBL" id="KZ819302">
    <property type="protein sequence ID" value="PWN95911.1"/>
    <property type="molecule type" value="Genomic_DNA"/>
</dbReference>
<evidence type="ECO:0000259" key="4">
    <source>
        <dbReference type="Pfam" id="PF13532"/>
    </source>
</evidence>
<reference evidence="6 7" key="1">
    <citation type="journal article" date="2018" name="Mol. Biol. Evol.">
        <title>Broad Genomic Sampling Reveals a Smut Pathogenic Ancestry of the Fungal Clade Ustilaginomycotina.</title>
        <authorList>
            <person name="Kijpornyongpan T."/>
            <person name="Mondo S.J."/>
            <person name="Barry K."/>
            <person name="Sandor L."/>
            <person name="Lee J."/>
            <person name="Lipzen A."/>
            <person name="Pangilinan J."/>
            <person name="LaButti K."/>
            <person name="Hainaut M."/>
            <person name="Henrissat B."/>
            <person name="Grigoriev I.V."/>
            <person name="Spatafora J.W."/>
            <person name="Aime M.C."/>
        </authorList>
    </citation>
    <scope>NUCLEOTIDE SEQUENCE [LARGE SCALE GENOMIC DNA]</scope>
    <source>
        <strain evidence="6 7">MCA 4186</strain>
    </source>
</reference>
<dbReference type="InterPro" id="IPR019451">
    <property type="entry name" value="Rtp1_C1"/>
</dbReference>
<dbReference type="Gene3D" id="2.60.120.590">
    <property type="entry name" value="Alpha-ketoglutarate-dependent dioxygenase AlkB-like"/>
    <property type="match status" value="1"/>
</dbReference>
<dbReference type="Gene3D" id="1.25.10.10">
    <property type="entry name" value="Leucine-rich Repeat Variant"/>
    <property type="match status" value="1"/>
</dbReference>
<dbReference type="GeneID" id="37271907"/>
<dbReference type="InterPro" id="IPR039600">
    <property type="entry name" value="TANGO6/Rtp1"/>
</dbReference>
<dbReference type="InterPro" id="IPR027450">
    <property type="entry name" value="AlkB-like"/>
</dbReference>
<dbReference type="SUPFAM" id="SSF51197">
    <property type="entry name" value="Clavaminate synthase-like"/>
    <property type="match status" value="1"/>
</dbReference>
<dbReference type="Pfam" id="PF23565">
    <property type="entry name" value="ARM_TANGO6"/>
    <property type="match status" value="1"/>
</dbReference>
<dbReference type="InterPro" id="IPR037151">
    <property type="entry name" value="AlkB-like_sf"/>
</dbReference>
<feature type="domain" description="TANGO6 HEAT repeat" evidence="5">
    <location>
        <begin position="506"/>
        <end position="686"/>
    </location>
</feature>
<keyword evidence="7" id="KW-1185">Reference proteome</keyword>
<dbReference type="Pfam" id="PF13532">
    <property type="entry name" value="2OG-FeII_Oxy_2"/>
    <property type="match status" value="1"/>
</dbReference>
<protein>
    <recommendedName>
        <fullName evidence="8">Fe2OG dioxygenase domain-containing protein</fullName>
    </recommendedName>
</protein>
<dbReference type="PANTHER" id="PTHR20959:SF1">
    <property type="entry name" value="TRANSPORT AND GOLGI ORGANIZATION PROTEIN 6 HOMOLOG"/>
    <property type="match status" value="1"/>
</dbReference>
<dbReference type="InterPro" id="IPR011989">
    <property type="entry name" value="ARM-like"/>
</dbReference>
<dbReference type="OrthoDB" id="39591at2759"/>
<evidence type="ECO:0000256" key="2">
    <source>
        <dbReference type="SAM" id="MobiDB-lite"/>
    </source>
</evidence>
<evidence type="ECO:0000259" key="3">
    <source>
        <dbReference type="Pfam" id="PF10363"/>
    </source>
</evidence>
<evidence type="ECO:0008006" key="8">
    <source>
        <dbReference type="Google" id="ProtNLM"/>
    </source>
</evidence>
<evidence type="ECO:0000259" key="5">
    <source>
        <dbReference type="Pfam" id="PF23565"/>
    </source>
</evidence>
<feature type="region of interest" description="Disordered" evidence="2">
    <location>
        <begin position="1245"/>
        <end position="1271"/>
    </location>
</feature>
<dbReference type="PANTHER" id="PTHR20959">
    <property type="entry name" value="TRANSPORT AND GOLGI ORGANIZATION PROTEIN 6 FAMILY MEMBER"/>
    <property type="match status" value="1"/>
</dbReference>
<dbReference type="Proteomes" id="UP000245946">
    <property type="component" value="Unassembled WGS sequence"/>
</dbReference>
<feature type="domain" description="Alpha-ketoglutarate-dependent dioxygenase AlkB-like" evidence="4">
    <location>
        <begin position="120"/>
        <end position="200"/>
    </location>
</feature>